<accession>A0A4U0ZKR8</accession>
<evidence type="ECO:0000313" key="10">
    <source>
        <dbReference type="EMBL" id="TKB04944.1"/>
    </source>
</evidence>
<dbReference type="EMBL" id="SWCO01000001">
    <property type="protein sequence ID" value="TKB04944.1"/>
    <property type="molecule type" value="Genomic_DNA"/>
</dbReference>
<dbReference type="InterPro" id="IPR016039">
    <property type="entry name" value="Thiolase-like"/>
</dbReference>
<evidence type="ECO:0000256" key="3">
    <source>
        <dbReference type="ARBA" id="ARBA00022516"/>
    </source>
</evidence>
<dbReference type="InterPro" id="IPR013747">
    <property type="entry name" value="ACP_syn_III_C"/>
</dbReference>
<keyword evidence="3" id="KW-0444">Lipid biosynthesis</keyword>
<evidence type="ECO:0000256" key="1">
    <source>
        <dbReference type="ARBA" id="ARBA00005189"/>
    </source>
</evidence>
<comment type="similarity">
    <text evidence="2">Belongs to the thiolase-like superfamily. FabH family.</text>
</comment>
<keyword evidence="11" id="KW-1185">Reference proteome</keyword>
<evidence type="ECO:0000259" key="8">
    <source>
        <dbReference type="Pfam" id="PF08541"/>
    </source>
</evidence>
<dbReference type="PANTHER" id="PTHR43091">
    <property type="entry name" value="3-OXOACYL-[ACYL-CARRIER-PROTEIN] SYNTHASE"/>
    <property type="match status" value="1"/>
</dbReference>
<dbReference type="RefSeq" id="WP_136780742.1">
    <property type="nucleotide sequence ID" value="NZ_SWCO01000001.1"/>
</dbReference>
<comment type="pathway">
    <text evidence="1">Lipid metabolism.</text>
</comment>
<gene>
    <name evidence="10" type="ORF">E5672_02295</name>
</gene>
<name>A0A4U0ZKR8_9ALTE</name>
<dbReference type="SUPFAM" id="SSF53901">
    <property type="entry name" value="Thiolase-like"/>
    <property type="match status" value="1"/>
</dbReference>
<evidence type="ECO:0000256" key="4">
    <source>
        <dbReference type="ARBA" id="ARBA00022679"/>
    </source>
</evidence>
<keyword evidence="4" id="KW-0808">Transferase</keyword>
<dbReference type="Pfam" id="PF08541">
    <property type="entry name" value="ACP_syn_III_C"/>
    <property type="match status" value="1"/>
</dbReference>
<evidence type="ECO:0000259" key="9">
    <source>
        <dbReference type="Pfam" id="PF08545"/>
    </source>
</evidence>
<evidence type="ECO:0000313" key="11">
    <source>
        <dbReference type="Proteomes" id="UP000305471"/>
    </source>
</evidence>
<feature type="domain" description="Beta-ketoacyl-[acyl-carrier-protein] synthase III C-terminal" evidence="8">
    <location>
        <begin position="220"/>
        <end position="305"/>
    </location>
</feature>
<comment type="caution">
    <text evidence="10">The sequence shown here is derived from an EMBL/GenBank/DDBJ whole genome shotgun (WGS) entry which is preliminary data.</text>
</comment>
<dbReference type="GO" id="GO:0004315">
    <property type="term" value="F:3-oxoacyl-[acyl-carrier-protein] synthase activity"/>
    <property type="evidence" value="ECO:0007669"/>
    <property type="project" value="InterPro"/>
</dbReference>
<proteinExistence type="inferred from homology"/>
<sequence>MIGIKAISSYIPKDGVDNFKQAEAFEETASFVETKLGARFLPRLEEGDDTSDMAVKAVETLLSESDLAKEDIDALIVVTQNPDGHGLPHCAALVHQKLALPTHVAAFDVSLGCSGYVYGLSILQGFLAASGKKNGVLVTADPYSKVITTPNRTTSMLFGDAASATWMGENPQYLVSDCTFGTDGKGAEHLKVEQGELYMNGRQVFNFASLNVAPAIKSLLEKNDWSEDSVDAFILHQGSLAIVDAIARRFKGSEDKFIKALEETGNTVSSSIPLILKNYLNSGNSTRLVLSGFGVGFSWATCLLKRNEEHVN</sequence>
<evidence type="ECO:0000256" key="6">
    <source>
        <dbReference type="ARBA" id="ARBA00023098"/>
    </source>
</evidence>
<evidence type="ECO:0000256" key="5">
    <source>
        <dbReference type="ARBA" id="ARBA00022832"/>
    </source>
</evidence>
<dbReference type="GO" id="GO:0006633">
    <property type="term" value="P:fatty acid biosynthetic process"/>
    <property type="evidence" value="ECO:0007669"/>
    <property type="project" value="UniProtKB-KW"/>
</dbReference>
<dbReference type="Proteomes" id="UP000305471">
    <property type="component" value="Unassembled WGS sequence"/>
</dbReference>
<dbReference type="Gene3D" id="3.40.47.10">
    <property type="match status" value="1"/>
</dbReference>
<dbReference type="AlphaFoldDB" id="A0A4U0ZKR8"/>
<dbReference type="PANTHER" id="PTHR43091:SF1">
    <property type="entry name" value="BETA-KETOACYL-[ACYL-CARRIER-PROTEIN] SYNTHASE III, CHLOROPLASTIC"/>
    <property type="match status" value="1"/>
</dbReference>
<keyword evidence="6" id="KW-0443">Lipid metabolism</keyword>
<protein>
    <submittedName>
        <fullName evidence="10">Ketoacyl-ACP synthase III</fullName>
    </submittedName>
</protein>
<keyword evidence="7" id="KW-0275">Fatty acid biosynthesis</keyword>
<dbReference type="OrthoDB" id="9815506at2"/>
<evidence type="ECO:0000256" key="2">
    <source>
        <dbReference type="ARBA" id="ARBA00008642"/>
    </source>
</evidence>
<keyword evidence="5" id="KW-0276">Fatty acid metabolism</keyword>
<feature type="domain" description="Beta-ketoacyl-[acyl-carrier-protein] synthase III N-terminal" evidence="9">
    <location>
        <begin position="107"/>
        <end position="184"/>
    </location>
</feature>
<dbReference type="Pfam" id="PF08545">
    <property type="entry name" value="ACP_syn_III"/>
    <property type="match status" value="1"/>
</dbReference>
<evidence type="ECO:0000256" key="7">
    <source>
        <dbReference type="ARBA" id="ARBA00023160"/>
    </source>
</evidence>
<reference evidence="10 11" key="1">
    <citation type="submission" date="2019-04" db="EMBL/GenBank/DDBJ databases">
        <title>Alteromonas portus sp. nov., an alginate lyase-excreting marine bacterium.</title>
        <authorList>
            <person name="Huang H."/>
            <person name="Mo K."/>
            <person name="Bao S."/>
        </authorList>
    </citation>
    <scope>NUCLEOTIDE SEQUENCE [LARGE SCALE GENOMIC DNA]</scope>
    <source>
        <strain evidence="10 11">HB161718</strain>
    </source>
</reference>
<organism evidence="10 11">
    <name type="scientific">Alteromonas portus</name>
    <dbReference type="NCBI Taxonomy" id="2565549"/>
    <lineage>
        <taxon>Bacteria</taxon>
        <taxon>Pseudomonadati</taxon>
        <taxon>Pseudomonadota</taxon>
        <taxon>Gammaproteobacteria</taxon>
        <taxon>Alteromonadales</taxon>
        <taxon>Alteromonadaceae</taxon>
        <taxon>Alteromonas/Salinimonas group</taxon>
        <taxon>Alteromonas</taxon>
    </lineage>
</organism>
<dbReference type="CDD" id="cd00830">
    <property type="entry name" value="KAS_III"/>
    <property type="match status" value="1"/>
</dbReference>
<dbReference type="InterPro" id="IPR013751">
    <property type="entry name" value="ACP_syn_III_N"/>
</dbReference>